<dbReference type="Proteomes" id="UP000509322">
    <property type="component" value="Chromosome 2"/>
</dbReference>
<dbReference type="EMBL" id="CP058690">
    <property type="protein sequence ID" value="QLH15849.1"/>
    <property type="molecule type" value="Genomic_DNA"/>
</dbReference>
<keyword evidence="1" id="KW-1133">Transmembrane helix</keyword>
<dbReference type="AlphaFoldDB" id="A0A7H9BXR9"/>
<accession>A0A7H9BXR9</accession>
<reference evidence="2 3" key="1">
    <citation type="submission" date="2020-07" db="EMBL/GenBank/DDBJ databases">
        <title>The complete genome of Paracoccus pantotrophus ACCC 10489.</title>
        <authorList>
            <person name="Si Y."/>
        </authorList>
    </citation>
    <scope>NUCLEOTIDE SEQUENCE [LARGE SCALE GENOMIC DNA]</scope>
    <source>
        <strain evidence="2 3">ACCC10489</strain>
    </source>
</reference>
<keyword evidence="1" id="KW-0472">Membrane</keyword>
<sequence>MWKPILTPPRIGEQTLETLLWVIIVGGIITVGLAVQASRKPAAWRTSDRGNPTTLCHGKRITVFPSDSGQLWKFCIADPSDRTDPIYSEWYSDQETARSEAISLVTTGRVTAKTYREQKEENLREDAPAILDRATKKREEMEKAIARLDKLKNPTPEQFDRVAKRLSDAVRITKHSHHTLISCDADAEIIRQAGEIPLAIIDLKDRLAEVRSRRLPD</sequence>
<proteinExistence type="predicted"/>
<gene>
    <name evidence="2" type="ORF">HYQ43_17085</name>
</gene>
<evidence type="ECO:0000313" key="3">
    <source>
        <dbReference type="Proteomes" id="UP000509322"/>
    </source>
</evidence>
<dbReference type="RefSeq" id="WP_179921739.1">
    <property type="nucleotide sequence ID" value="NZ_CP058690.1"/>
</dbReference>
<evidence type="ECO:0000313" key="2">
    <source>
        <dbReference type="EMBL" id="QLH15849.1"/>
    </source>
</evidence>
<keyword evidence="1" id="KW-0812">Transmembrane</keyword>
<evidence type="ECO:0000256" key="1">
    <source>
        <dbReference type="SAM" id="Phobius"/>
    </source>
</evidence>
<organism evidence="2 3">
    <name type="scientific">Paracoccus pantotrophus</name>
    <name type="common">Thiosphaera pantotropha</name>
    <dbReference type="NCBI Taxonomy" id="82367"/>
    <lineage>
        <taxon>Bacteria</taxon>
        <taxon>Pseudomonadati</taxon>
        <taxon>Pseudomonadota</taxon>
        <taxon>Alphaproteobacteria</taxon>
        <taxon>Rhodobacterales</taxon>
        <taxon>Paracoccaceae</taxon>
        <taxon>Paracoccus</taxon>
    </lineage>
</organism>
<protein>
    <submittedName>
        <fullName evidence="2">Uncharacterized protein</fullName>
    </submittedName>
</protein>
<name>A0A7H9BXR9_PARPN</name>
<feature type="transmembrane region" description="Helical" evidence="1">
    <location>
        <begin position="18"/>
        <end position="35"/>
    </location>
</feature>